<comment type="caution">
    <text evidence="2">The sequence shown here is derived from an EMBL/GenBank/DDBJ whole genome shotgun (WGS) entry which is preliminary data.</text>
</comment>
<dbReference type="Gene3D" id="3.40.50.620">
    <property type="entry name" value="HUPs"/>
    <property type="match status" value="1"/>
</dbReference>
<evidence type="ECO:0000313" key="2">
    <source>
        <dbReference type="EMBL" id="KKN80243.1"/>
    </source>
</evidence>
<dbReference type="GO" id="GO:0003824">
    <property type="term" value="F:catalytic activity"/>
    <property type="evidence" value="ECO:0007669"/>
    <property type="project" value="InterPro"/>
</dbReference>
<dbReference type="PANTHER" id="PTHR43196:SF2">
    <property type="entry name" value="PHOSPHOADENOSINE PHOSPHOSULFATE REDUCTASE"/>
    <property type="match status" value="1"/>
</dbReference>
<accession>A0A0F9WNK1</accession>
<dbReference type="AlphaFoldDB" id="A0A0F9WNK1"/>
<proteinExistence type="predicted"/>
<evidence type="ECO:0000259" key="1">
    <source>
        <dbReference type="Pfam" id="PF01507"/>
    </source>
</evidence>
<dbReference type="SUPFAM" id="SSF52402">
    <property type="entry name" value="Adenine nucleotide alpha hydrolases-like"/>
    <property type="match status" value="1"/>
</dbReference>
<dbReference type="PANTHER" id="PTHR43196">
    <property type="entry name" value="SULFATE ADENYLYLTRANSFERASE SUBUNIT 2"/>
    <property type="match status" value="1"/>
</dbReference>
<gene>
    <name evidence="2" type="ORF">LCGC14_0332120</name>
</gene>
<dbReference type="InterPro" id="IPR002500">
    <property type="entry name" value="PAPS_reduct_dom"/>
</dbReference>
<dbReference type="EMBL" id="LAZR01000234">
    <property type="protein sequence ID" value="KKN80243.1"/>
    <property type="molecule type" value="Genomic_DNA"/>
</dbReference>
<reference evidence="2" key="1">
    <citation type="journal article" date="2015" name="Nature">
        <title>Complex archaea that bridge the gap between prokaryotes and eukaryotes.</title>
        <authorList>
            <person name="Spang A."/>
            <person name="Saw J.H."/>
            <person name="Jorgensen S.L."/>
            <person name="Zaremba-Niedzwiedzka K."/>
            <person name="Martijn J."/>
            <person name="Lind A.E."/>
            <person name="van Eijk R."/>
            <person name="Schleper C."/>
            <person name="Guy L."/>
            <person name="Ettema T.J."/>
        </authorList>
    </citation>
    <scope>NUCLEOTIDE SEQUENCE</scope>
</reference>
<dbReference type="InterPro" id="IPR014729">
    <property type="entry name" value="Rossmann-like_a/b/a_fold"/>
</dbReference>
<protein>
    <recommendedName>
        <fullName evidence="1">Phosphoadenosine phosphosulphate reductase domain-containing protein</fullName>
    </recommendedName>
</protein>
<sequence>MPKSQPITRAIDPTEYDHIIVGFSGGKDSLACVLKLLREYPEVKDKIELWHHDIDGREGSELMDWAITPDYCRAVAEALDLPIYFQWKVGGFEGEMLRENETTKGVKYEARDGSDEICYLAPGKSGKAGTRRKFPQVSADLSVRWCSAYLKIDVARRVINAEFKGELDQQVKVLLVTGERAEESTARANYNTAEVINSTRRREVHQWRAIHQWTEQQVWDITKDFSINPHPCYHLGWGRASCLACIFGNKDQWASVRALDPQRFEKVAGYEAEFETTIQRKLSIREQADRGAVFEQITSEDHQREIAVGKHYPRDEVIISDWKLPAGAYRACGGPV</sequence>
<dbReference type="Pfam" id="PF01507">
    <property type="entry name" value="PAPS_reduct"/>
    <property type="match status" value="1"/>
</dbReference>
<dbReference type="InterPro" id="IPR050128">
    <property type="entry name" value="Sulfate_adenylyltrnsfr_sub2"/>
</dbReference>
<feature type="domain" description="Phosphoadenosine phosphosulphate reductase" evidence="1">
    <location>
        <begin position="146"/>
        <end position="245"/>
    </location>
</feature>
<name>A0A0F9WNK1_9ZZZZ</name>
<organism evidence="2">
    <name type="scientific">marine sediment metagenome</name>
    <dbReference type="NCBI Taxonomy" id="412755"/>
    <lineage>
        <taxon>unclassified sequences</taxon>
        <taxon>metagenomes</taxon>
        <taxon>ecological metagenomes</taxon>
    </lineage>
</organism>